<dbReference type="Gene3D" id="1.10.260.40">
    <property type="entry name" value="lambda repressor-like DNA-binding domains"/>
    <property type="match status" value="1"/>
</dbReference>
<dbReference type="Pfam" id="PF01381">
    <property type="entry name" value="HTH_3"/>
    <property type="match status" value="1"/>
</dbReference>
<keyword evidence="2" id="KW-0238">DNA-binding</keyword>
<dbReference type="SUPFAM" id="SSF47413">
    <property type="entry name" value="lambda repressor-like DNA-binding domains"/>
    <property type="match status" value="1"/>
</dbReference>
<keyword evidence="1" id="KW-0805">Transcription regulation</keyword>
<dbReference type="Proteomes" id="UP000633943">
    <property type="component" value="Unassembled WGS sequence"/>
</dbReference>
<dbReference type="PANTHER" id="PTHR46797:SF23">
    <property type="entry name" value="HTH-TYPE TRANSCRIPTIONAL REGULATOR SUTR"/>
    <property type="match status" value="1"/>
</dbReference>
<dbReference type="InterPro" id="IPR001387">
    <property type="entry name" value="Cro/C1-type_HTH"/>
</dbReference>
<evidence type="ECO:0000259" key="4">
    <source>
        <dbReference type="PROSITE" id="PS50943"/>
    </source>
</evidence>
<protein>
    <submittedName>
        <fullName evidence="5">Helix-turn-helix domain-containing protein</fullName>
    </submittedName>
</protein>
<dbReference type="PROSITE" id="PS50943">
    <property type="entry name" value="HTH_CROC1"/>
    <property type="match status" value="1"/>
</dbReference>
<dbReference type="CDD" id="cd00093">
    <property type="entry name" value="HTH_XRE"/>
    <property type="match status" value="1"/>
</dbReference>
<name>A0ABX1NY40_9RHOO</name>
<sequence>MIQATKSLDVSSLPTKTFEGFVRPVGVVEATTVAQPCVVFRLEDYTSTRIDAPPRHKSVGDLVNKWSKDEKRRAALEQARAWFADSFHGEESITVRALRLRKGWSQSQLADELGTSQPHVARIERGTENVTIDTCRRLSKALGVDMNTLDTALRRQEELAAKKAE</sequence>
<evidence type="ECO:0000256" key="1">
    <source>
        <dbReference type="ARBA" id="ARBA00023015"/>
    </source>
</evidence>
<feature type="domain" description="HTH cro/C1-type" evidence="4">
    <location>
        <begin position="95"/>
        <end position="149"/>
    </location>
</feature>
<dbReference type="InterPro" id="IPR010982">
    <property type="entry name" value="Lambda_DNA-bd_dom_sf"/>
</dbReference>
<keyword evidence="3" id="KW-0804">Transcription</keyword>
<gene>
    <name evidence="5" type="ORF">GPA24_15765</name>
</gene>
<proteinExistence type="predicted"/>
<evidence type="ECO:0000256" key="2">
    <source>
        <dbReference type="ARBA" id="ARBA00023125"/>
    </source>
</evidence>
<organism evidence="5 6">
    <name type="scientific">Aromatoleum bremense</name>
    <dbReference type="NCBI Taxonomy" id="76115"/>
    <lineage>
        <taxon>Bacteria</taxon>
        <taxon>Pseudomonadati</taxon>
        <taxon>Pseudomonadota</taxon>
        <taxon>Betaproteobacteria</taxon>
        <taxon>Rhodocyclales</taxon>
        <taxon>Rhodocyclaceae</taxon>
        <taxon>Aromatoleum</taxon>
    </lineage>
</organism>
<comment type="caution">
    <text evidence="5">The sequence shown here is derived from an EMBL/GenBank/DDBJ whole genome shotgun (WGS) entry which is preliminary data.</text>
</comment>
<evidence type="ECO:0000313" key="6">
    <source>
        <dbReference type="Proteomes" id="UP000633943"/>
    </source>
</evidence>
<accession>A0ABX1NY40</accession>
<dbReference type="EMBL" id="WTVP01000054">
    <property type="protein sequence ID" value="NMG16964.1"/>
    <property type="molecule type" value="Genomic_DNA"/>
</dbReference>
<reference evidence="5 6" key="1">
    <citation type="submission" date="2019-12" db="EMBL/GenBank/DDBJ databases">
        <title>Comparative genomics gives insights into the taxonomy of the Azoarcus-Aromatoleum group and reveals separate origins of nif in the plant-associated Azoarcus and non-plant-associated Aromatoleum sub-groups.</title>
        <authorList>
            <person name="Lafos M."/>
            <person name="Maluk M."/>
            <person name="Batista M."/>
            <person name="Junghare M."/>
            <person name="Carmona M."/>
            <person name="Faoro H."/>
            <person name="Cruz L.M."/>
            <person name="Battistoni F."/>
            <person name="De Souza E."/>
            <person name="Pedrosa F."/>
            <person name="Chen W.-M."/>
            <person name="Poole P.S."/>
            <person name="Dixon R.A."/>
            <person name="James E.K."/>
        </authorList>
    </citation>
    <scope>NUCLEOTIDE SEQUENCE [LARGE SCALE GENOMIC DNA]</scope>
    <source>
        <strain evidence="5 6">PbN1</strain>
    </source>
</reference>
<dbReference type="SMART" id="SM00530">
    <property type="entry name" value="HTH_XRE"/>
    <property type="match status" value="1"/>
</dbReference>
<evidence type="ECO:0000256" key="3">
    <source>
        <dbReference type="ARBA" id="ARBA00023163"/>
    </source>
</evidence>
<evidence type="ECO:0000313" key="5">
    <source>
        <dbReference type="EMBL" id="NMG16964.1"/>
    </source>
</evidence>
<dbReference type="InterPro" id="IPR050807">
    <property type="entry name" value="TransReg_Diox_bact_type"/>
</dbReference>
<dbReference type="PANTHER" id="PTHR46797">
    <property type="entry name" value="HTH-TYPE TRANSCRIPTIONAL REGULATOR"/>
    <property type="match status" value="1"/>
</dbReference>
<keyword evidence="6" id="KW-1185">Reference proteome</keyword>
<dbReference type="RefSeq" id="WP_169203518.1">
    <property type="nucleotide sequence ID" value="NZ_CP059467.1"/>
</dbReference>